<dbReference type="OrthoDB" id="3616227at2"/>
<dbReference type="AlphaFoldDB" id="A0A1H3SVB4"/>
<evidence type="ECO:0000313" key="2">
    <source>
        <dbReference type="EMBL" id="SDZ41069.1"/>
    </source>
</evidence>
<evidence type="ECO:0000256" key="1">
    <source>
        <dbReference type="SAM" id="Phobius"/>
    </source>
</evidence>
<dbReference type="Proteomes" id="UP000199515">
    <property type="component" value="Unassembled WGS sequence"/>
</dbReference>
<dbReference type="EMBL" id="FNON01000015">
    <property type="protein sequence ID" value="SDZ41069.1"/>
    <property type="molecule type" value="Genomic_DNA"/>
</dbReference>
<evidence type="ECO:0000313" key="3">
    <source>
        <dbReference type="Proteomes" id="UP000199515"/>
    </source>
</evidence>
<keyword evidence="3" id="KW-1185">Reference proteome</keyword>
<keyword evidence="1" id="KW-0812">Transmembrane</keyword>
<accession>A0A1H3SVB4</accession>
<sequence length="163" mass="17770">MSAKQKWVSADDSARLAALSAHGVVIHRTEHMRLFGEPGDELVRQSGFPAHRIVVTVFRLSPLLAAIGLALKFIEAAKPMGQVVITVATCLFAISALLPYFIPERTRLAWLAREFNGRPKVQIGLNGLPPYAADEIAAAYGYHPLKPNQAGLARPYVTDTPRS</sequence>
<keyword evidence="1" id="KW-1133">Transmembrane helix</keyword>
<protein>
    <submittedName>
        <fullName evidence="2">Uncharacterized protein</fullName>
    </submittedName>
</protein>
<feature type="transmembrane region" description="Helical" evidence="1">
    <location>
        <begin position="80"/>
        <end position="102"/>
    </location>
</feature>
<name>A0A1H3SVB4_9PSEU</name>
<dbReference type="STRING" id="589385.SAMN05421504_115102"/>
<organism evidence="2 3">
    <name type="scientific">Amycolatopsis xylanica</name>
    <dbReference type="NCBI Taxonomy" id="589385"/>
    <lineage>
        <taxon>Bacteria</taxon>
        <taxon>Bacillati</taxon>
        <taxon>Actinomycetota</taxon>
        <taxon>Actinomycetes</taxon>
        <taxon>Pseudonocardiales</taxon>
        <taxon>Pseudonocardiaceae</taxon>
        <taxon>Amycolatopsis</taxon>
    </lineage>
</organism>
<reference evidence="2 3" key="1">
    <citation type="submission" date="2016-10" db="EMBL/GenBank/DDBJ databases">
        <authorList>
            <person name="de Groot N.N."/>
        </authorList>
    </citation>
    <scope>NUCLEOTIDE SEQUENCE [LARGE SCALE GENOMIC DNA]</scope>
    <source>
        <strain evidence="2 3">CPCC 202699</strain>
    </source>
</reference>
<proteinExistence type="predicted"/>
<gene>
    <name evidence="2" type="ORF">SAMN05421504_115102</name>
</gene>
<feature type="transmembrane region" description="Helical" evidence="1">
    <location>
        <begin position="53"/>
        <end position="74"/>
    </location>
</feature>
<dbReference type="RefSeq" id="WP_091299744.1">
    <property type="nucleotide sequence ID" value="NZ_FNON01000015.1"/>
</dbReference>
<keyword evidence="1" id="KW-0472">Membrane</keyword>